<sequence length="187" mass="21393">MLKRICKGVFFVLAKKRRLIVRIGILIGFVATIIYVLYSSIFNNDNGMVSRGDQAPDFQLQTLDGKTVRLSDYRGQGVFLNFWATYCPPCKEEMPYMQNQYEKFKDKGVTILAVDVGEPKLTVEKFVKRYGLTFPILLDEKEEVIDLYGVGPIPVTFLIDKNGKVVDRITASLTEEDIEKYMTQIMP</sequence>
<dbReference type="GO" id="GO:0017004">
    <property type="term" value="P:cytochrome complex assembly"/>
    <property type="evidence" value="ECO:0007669"/>
    <property type="project" value="UniProtKB-KW"/>
</dbReference>
<keyword evidence="2" id="KW-0201">Cytochrome c-type biogenesis</keyword>
<dbReference type="Pfam" id="PF00578">
    <property type="entry name" value="AhpC-TSA"/>
    <property type="match status" value="1"/>
</dbReference>
<dbReference type="InterPro" id="IPR017937">
    <property type="entry name" value="Thioredoxin_CS"/>
</dbReference>
<keyword evidence="4" id="KW-1015">Disulfide bond</keyword>
<feature type="domain" description="Thioredoxin" evidence="7">
    <location>
        <begin position="49"/>
        <end position="187"/>
    </location>
</feature>
<dbReference type="Gene3D" id="3.40.30.10">
    <property type="entry name" value="Glutaredoxin"/>
    <property type="match status" value="1"/>
</dbReference>
<gene>
    <name evidence="8" type="ORF">B9L23_10780</name>
</gene>
<keyword evidence="9" id="KW-1185">Reference proteome</keyword>
<keyword evidence="6" id="KW-0812">Transmembrane</keyword>
<dbReference type="InterPro" id="IPR036249">
    <property type="entry name" value="Thioredoxin-like_sf"/>
</dbReference>
<dbReference type="InterPro" id="IPR013766">
    <property type="entry name" value="Thioredoxin_domain"/>
</dbReference>
<evidence type="ECO:0000313" key="8">
    <source>
        <dbReference type="EMBL" id="OXB91796.1"/>
    </source>
</evidence>
<evidence type="ECO:0000313" key="9">
    <source>
        <dbReference type="Proteomes" id="UP000198394"/>
    </source>
</evidence>
<evidence type="ECO:0000256" key="4">
    <source>
        <dbReference type="ARBA" id="ARBA00023157"/>
    </source>
</evidence>
<dbReference type="AlphaFoldDB" id="A0A226QGM7"/>
<evidence type="ECO:0000256" key="2">
    <source>
        <dbReference type="ARBA" id="ARBA00022748"/>
    </source>
</evidence>
<dbReference type="CDD" id="cd02966">
    <property type="entry name" value="TlpA_like_family"/>
    <property type="match status" value="1"/>
</dbReference>
<keyword evidence="6" id="KW-1133">Transmembrane helix</keyword>
<dbReference type="SUPFAM" id="SSF52833">
    <property type="entry name" value="Thioredoxin-like"/>
    <property type="match status" value="1"/>
</dbReference>
<reference evidence="8 9" key="1">
    <citation type="submission" date="2017-04" db="EMBL/GenBank/DDBJ databases">
        <title>The genome sequence of Parageobacillus galactosidasius DSM 18751.</title>
        <authorList>
            <person name="Ramaloko W.T."/>
            <person name="Koen N."/>
            <person name="Polliack S."/>
            <person name="Aliyu H."/>
            <person name="Lebre P."/>
            <person name="Mohr T."/>
            <person name="Oswald F."/>
            <person name="Zwick M."/>
            <person name="Neumann A."/>
            <person name="Syldatk C."/>
            <person name="Cowan D."/>
            <person name="De Maayer P."/>
        </authorList>
    </citation>
    <scope>NUCLEOTIDE SEQUENCE [LARGE SCALE GENOMIC DNA]</scope>
    <source>
        <strain evidence="8 9">DSM 18751</strain>
    </source>
</reference>
<evidence type="ECO:0000256" key="1">
    <source>
        <dbReference type="ARBA" id="ARBA00004196"/>
    </source>
</evidence>
<feature type="transmembrane region" description="Helical" evidence="6">
    <location>
        <begin position="20"/>
        <end position="38"/>
    </location>
</feature>
<comment type="caution">
    <text evidence="8">The sequence shown here is derived from an EMBL/GenBank/DDBJ whole genome shotgun (WGS) entry which is preliminary data.</text>
</comment>
<proteinExistence type="predicted"/>
<evidence type="ECO:0000256" key="6">
    <source>
        <dbReference type="SAM" id="Phobius"/>
    </source>
</evidence>
<accession>A0A226QGM7</accession>
<dbReference type="InterPro" id="IPR050553">
    <property type="entry name" value="Thioredoxin_ResA/DsbE_sf"/>
</dbReference>
<keyword evidence="3" id="KW-0735">Signal-anchor</keyword>
<protein>
    <submittedName>
        <fullName evidence="8">Thiol-disulfide oxidoreductase</fullName>
    </submittedName>
</protein>
<dbReference type="PROSITE" id="PS00194">
    <property type="entry name" value="THIOREDOXIN_1"/>
    <property type="match status" value="1"/>
</dbReference>
<dbReference type="PROSITE" id="PS51352">
    <property type="entry name" value="THIOREDOXIN_2"/>
    <property type="match status" value="1"/>
</dbReference>
<comment type="subcellular location">
    <subcellularLocation>
        <location evidence="1">Cell envelope</location>
    </subcellularLocation>
</comment>
<evidence type="ECO:0000256" key="3">
    <source>
        <dbReference type="ARBA" id="ARBA00022968"/>
    </source>
</evidence>
<dbReference type="EMBL" id="NDYL01000002">
    <property type="protein sequence ID" value="OXB91796.1"/>
    <property type="molecule type" value="Genomic_DNA"/>
</dbReference>
<dbReference type="GO" id="GO:0016491">
    <property type="term" value="F:oxidoreductase activity"/>
    <property type="evidence" value="ECO:0007669"/>
    <property type="project" value="InterPro"/>
</dbReference>
<keyword evidence="5" id="KW-0676">Redox-active center</keyword>
<dbReference type="PANTHER" id="PTHR42852:SF6">
    <property type="entry name" value="THIOL:DISULFIDE INTERCHANGE PROTEIN DSBE"/>
    <property type="match status" value="1"/>
</dbReference>
<name>A0A226QGM7_9BACL</name>
<keyword evidence="6" id="KW-0472">Membrane</keyword>
<dbReference type="GO" id="GO:0030313">
    <property type="term" value="C:cell envelope"/>
    <property type="evidence" value="ECO:0007669"/>
    <property type="project" value="UniProtKB-SubCell"/>
</dbReference>
<organism evidence="8 9">
    <name type="scientific">Parageobacillus galactosidasius</name>
    <dbReference type="NCBI Taxonomy" id="883812"/>
    <lineage>
        <taxon>Bacteria</taxon>
        <taxon>Bacillati</taxon>
        <taxon>Bacillota</taxon>
        <taxon>Bacilli</taxon>
        <taxon>Bacillales</taxon>
        <taxon>Anoxybacillaceae</taxon>
        <taxon>Parageobacillus</taxon>
    </lineage>
</organism>
<dbReference type="NCBIfam" id="NF002854">
    <property type="entry name" value="PRK03147.1"/>
    <property type="match status" value="1"/>
</dbReference>
<evidence type="ECO:0000256" key="5">
    <source>
        <dbReference type="ARBA" id="ARBA00023284"/>
    </source>
</evidence>
<dbReference type="PANTHER" id="PTHR42852">
    <property type="entry name" value="THIOL:DISULFIDE INTERCHANGE PROTEIN DSBE"/>
    <property type="match status" value="1"/>
</dbReference>
<dbReference type="Proteomes" id="UP000198394">
    <property type="component" value="Unassembled WGS sequence"/>
</dbReference>
<dbReference type="InterPro" id="IPR000866">
    <property type="entry name" value="AhpC/TSA"/>
</dbReference>
<dbReference type="GO" id="GO:0016209">
    <property type="term" value="F:antioxidant activity"/>
    <property type="evidence" value="ECO:0007669"/>
    <property type="project" value="InterPro"/>
</dbReference>
<evidence type="ECO:0000259" key="7">
    <source>
        <dbReference type="PROSITE" id="PS51352"/>
    </source>
</evidence>